<dbReference type="InterPro" id="IPR041191">
    <property type="entry name" value="pPIWI_RE_Y"/>
</dbReference>
<dbReference type="Pfam" id="PF18154">
    <property type="entry name" value="pPIWI_RE_REase"/>
    <property type="match status" value="1"/>
</dbReference>
<reference evidence="3 4" key="1">
    <citation type="submission" date="2018-06" db="EMBL/GenBank/DDBJ databases">
        <title>Sphaerisporangium craniellae sp. nov., isolated from a marine sponge in the South China Sea.</title>
        <authorList>
            <person name="Li L."/>
        </authorList>
    </citation>
    <scope>NUCLEOTIDE SEQUENCE [LARGE SCALE GENOMIC DNA]</scope>
    <source>
        <strain evidence="3 4">LHW63015</strain>
    </source>
</reference>
<evidence type="ECO:0000313" key="3">
    <source>
        <dbReference type="EMBL" id="RBQ17263.1"/>
    </source>
</evidence>
<sequence>MTLPGPKDNDVQLAALDAAGWAEGLSFREEDGDYVTVMLLAAGLARIRDDRRRMDAGEYLTRTSAEQGLLPVPWRSGMTRLWWRFLTAGKTPPQNDLKLFELCRRPFSEWPIRLRLSVADIEQSLLDGDELTPMAEQATRLSVRDVEAELVENRVFRELMLVAELNAKDEAEVQAHYCELRRLLIDNPILTEVKVRRLTGRLPKCGRNGQPIVQRFIQAAYLHRASQGQVKIDVCDICGNPTQQGIDGCGTTGCSGRGVALVIDTVGGYYVQHRATRRFFHDPGLVEARILDRLAEMSAERTISVEAWPGLDAYDIRVSFLSGRDVIEVWGADAKDQVSPGLLGLGFTWRPDPPCDRRFLVLPKHRADQPGYFADLRAELQGRVSGVSVVSEDTFIAGVVARAEEVAQQ</sequence>
<dbReference type="AlphaFoldDB" id="A0A366LUP4"/>
<accession>A0A366LUP4</accession>
<dbReference type="EMBL" id="QMEY01000012">
    <property type="protein sequence ID" value="RBQ17263.1"/>
    <property type="molecule type" value="Genomic_DNA"/>
</dbReference>
<keyword evidence="4" id="KW-1185">Reference proteome</keyword>
<feature type="domain" description="REase associating with pPIWI RE" evidence="1">
    <location>
        <begin position="284"/>
        <end position="405"/>
    </location>
</feature>
<protein>
    <recommendedName>
        <fullName evidence="5">REase associating with pPIWI RE domain-containing protein</fullName>
    </recommendedName>
</protein>
<evidence type="ECO:0000259" key="1">
    <source>
        <dbReference type="Pfam" id="PF18154"/>
    </source>
</evidence>
<proteinExistence type="predicted"/>
<dbReference type="RefSeq" id="WP_113983271.1">
    <property type="nucleotide sequence ID" value="NZ_QMEY01000012.1"/>
</dbReference>
<evidence type="ECO:0000259" key="2">
    <source>
        <dbReference type="Pfam" id="PF18156"/>
    </source>
</evidence>
<feature type="domain" description="pPIWI-RE three-gene island" evidence="2">
    <location>
        <begin position="71"/>
        <end position="191"/>
    </location>
</feature>
<dbReference type="OrthoDB" id="580959at2"/>
<organism evidence="3 4">
    <name type="scientific">Spongiactinospora rosea</name>
    <dbReference type="NCBI Taxonomy" id="2248750"/>
    <lineage>
        <taxon>Bacteria</taxon>
        <taxon>Bacillati</taxon>
        <taxon>Actinomycetota</taxon>
        <taxon>Actinomycetes</taxon>
        <taxon>Streptosporangiales</taxon>
        <taxon>Streptosporangiaceae</taxon>
        <taxon>Spongiactinospora</taxon>
    </lineage>
</organism>
<comment type="caution">
    <text evidence="3">The sequence shown here is derived from an EMBL/GenBank/DDBJ whole genome shotgun (WGS) entry which is preliminary data.</text>
</comment>
<name>A0A366LUP4_9ACTN</name>
<evidence type="ECO:0000313" key="4">
    <source>
        <dbReference type="Proteomes" id="UP000253303"/>
    </source>
</evidence>
<dbReference type="Proteomes" id="UP000253303">
    <property type="component" value="Unassembled WGS sequence"/>
</dbReference>
<dbReference type="Pfam" id="PF18156">
    <property type="entry name" value="pPIWI_RE_Y"/>
    <property type="match status" value="1"/>
</dbReference>
<gene>
    <name evidence="3" type="ORF">DP939_25290</name>
</gene>
<evidence type="ECO:0008006" key="5">
    <source>
        <dbReference type="Google" id="ProtNLM"/>
    </source>
</evidence>
<dbReference type="InterPro" id="IPR040828">
    <property type="entry name" value="pPIWI_RE_REase"/>
</dbReference>